<dbReference type="AlphaFoldDB" id="A0A3B3XKL0"/>
<dbReference type="PANTHER" id="PTHR21485">
    <property type="entry name" value="HAD SUPERFAMILY MEMBERS CMAS AND KDSC"/>
    <property type="match status" value="1"/>
</dbReference>
<evidence type="ECO:0000313" key="9">
    <source>
        <dbReference type="Proteomes" id="UP000261480"/>
    </source>
</evidence>
<dbReference type="EC" id="2.7.7.43" evidence="4"/>
<accession>A0A3B3XKL0</accession>
<dbReference type="Ensembl" id="ENSPMET00000023848.1">
    <property type="protein sequence ID" value="ENSPMEP00000015547.1"/>
    <property type="gene ID" value="ENSPMEG00000018121.1"/>
</dbReference>
<dbReference type="Gene3D" id="3.40.50.1000">
    <property type="entry name" value="HAD superfamily/HAD-like"/>
    <property type="match status" value="2"/>
</dbReference>
<keyword evidence="5" id="KW-0808">Transferase</keyword>
<dbReference type="Proteomes" id="UP000261480">
    <property type="component" value="Unplaced"/>
</dbReference>
<protein>
    <recommendedName>
        <fullName evidence="4">N-acylneuraminate cytidylyltransferase</fullName>
        <ecNumber evidence="4">2.7.7.43</ecNumber>
    </recommendedName>
</protein>
<evidence type="ECO:0000256" key="5">
    <source>
        <dbReference type="ARBA" id="ARBA00022695"/>
    </source>
</evidence>
<dbReference type="InterPro" id="IPR036412">
    <property type="entry name" value="HAD-like_sf"/>
</dbReference>
<comment type="catalytic activity">
    <reaction evidence="1">
        <text>an N-acylneuraminate + CTP = a CMP-N-acyl-beta-neuraminate + diphosphate</text>
        <dbReference type="Rhea" id="RHEA:11344"/>
        <dbReference type="ChEBI" id="CHEBI:33019"/>
        <dbReference type="ChEBI" id="CHEBI:37563"/>
        <dbReference type="ChEBI" id="CHEBI:60073"/>
        <dbReference type="ChEBI" id="CHEBI:68671"/>
        <dbReference type="EC" id="2.7.7.43"/>
    </reaction>
</comment>
<sequence length="448" mass="50443">MRNTTHCLHCCCVCIFTDLSFCYRGTDPGIHNVIHHHTNTQLESRQEDSMATRKRGLSRGNDSPEEAQQHIAALILARGGSKGIRLKNIKRLAGIHLIGWVLRAAIDSGEFDSVWVSTDHNEIEKVAKSWGAKVHRRSQEVSKDSSTSLETIQEFLKKNTDVTVVCNIQATSPCLHPTHLKEALEKITNDRYDSVFSVVRRHQFRWKEVKEGSDECTQPENLNPAKRPRRQDWNGELIENGSFYFATRDLIMKEGRLQGGKVAYFEMEPEHSVDIDVDIDWPLAEQRVLRYGYFGRGVSLIFCRVSGCLTDGRVFLSVSGEDMVCVHSRDTTGLRMLQNDGVEVGFPICGNIMDEPLKDVQEVMEQRKLSWKNVAYMGNDISDATCLNLAGLSGVPADASKEAAHAGSFACRQAAGMGALREFAEHILQQTEKAKMQMKQDRIDRNNF</sequence>
<dbReference type="InterPro" id="IPR003329">
    <property type="entry name" value="Cytidylyl_trans"/>
</dbReference>
<keyword evidence="9" id="KW-1185">Reference proteome</keyword>
<dbReference type="GO" id="GO:0006054">
    <property type="term" value="P:N-acetylneuraminate metabolic process"/>
    <property type="evidence" value="ECO:0007669"/>
    <property type="project" value="UniProtKB-UniPathway"/>
</dbReference>
<dbReference type="Pfam" id="PF02348">
    <property type="entry name" value="CTP_transf_3"/>
    <property type="match status" value="1"/>
</dbReference>
<dbReference type="InterPro" id="IPR023214">
    <property type="entry name" value="HAD_sf"/>
</dbReference>
<dbReference type="UniPathway" id="UPA00628"/>
<evidence type="ECO:0000256" key="2">
    <source>
        <dbReference type="ARBA" id="ARBA00005141"/>
    </source>
</evidence>
<comment type="pathway">
    <text evidence="2">Amino-sugar metabolism; N-acetylneuraminate metabolism.</text>
</comment>
<evidence type="ECO:0000256" key="6">
    <source>
        <dbReference type="SAM" id="MobiDB-lite"/>
    </source>
</evidence>
<evidence type="ECO:0000313" key="8">
    <source>
        <dbReference type="Ensembl" id="ENSPMEP00000015547.1"/>
    </source>
</evidence>
<dbReference type="GO" id="GO:0008781">
    <property type="term" value="F:N-acylneuraminate cytidylyltransferase activity"/>
    <property type="evidence" value="ECO:0007669"/>
    <property type="project" value="UniProtKB-EC"/>
</dbReference>
<keyword evidence="7" id="KW-0732">Signal</keyword>
<name>A0A3B3XKL0_9TELE</name>
<proteinExistence type="inferred from homology"/>
<dbReference type="CDD" id="cd02513">
    <property type="entry name" value="CMP-NeuAc_Synthase"/>
    <property type="match status" value="1"/>
</dbReference>
<feature type="chain" id="PRO_5017219867" description="N-acylneuraminate cytidylyltransferase" evidence="7">
    <location>
        <begin position="23"/>
        <end position="448"/>
    </location>
</feature>
<dbReference type="FunFam" id="3.90.550.10:FF:000074">
    <property type="entry name" value="N-acylneuraminate cytidylyltransferase A"/>
    <property type="match status" value="1"/>
</dbReference>
<dbReference type="InterPro" id="IPR050793">
    <property type="entry name" value="CMP-NeuNAc_synthase"/>
</dbReference>
<keyword evidence="5" id="KW-0548">Nucleotidyltransferase</keyword>
<comment type="similarity">
    <text evidence="3">Belongs to the CMP-NeuNAc synthase family.</text>
</comment>
<reference evidence="8" key="2">
    <citation type="submission" date="2025-09" db="UniProtKB">
        <authorList>
            <consortium name="Ensembl"/>
        </authorList>
    </citation>
    <scope>IDENTIFICATION</scope>
</reference>
<reference evidence="8" key="1">
    <citation type="submission" date="2025-08" db="UniProtKB">
        <authorList>
            <consortium name="Ensembl"/>
        </authorList>
    </citation>
    <scope>IDENTIFICATION</scope>
</reference>
<dbReference type="InterPro" id="IPR029044">
    <property type="entry name" value="Nucleotide-diphossugar_trans"/>
</dbReference>
<evidence type="ECO:0000256" key="3">
    <source>
        <dbReference type="ARBA" id="ARBA00010726"/>
    </source>
</evidence>
<feature type="region of interest" description="Disordered" evidence="6">
    <location>
        <begin position="40"/>
        <end position="65"/>
    </location>
</feature>
<evidence type="ECO:0000256" key="1">
    <source>
        <dbReference type="ARBA" id="ARBA00001862"/>
    </source>
</evidence>
<evidence type="ECO:0000256" key="7">
    <source>
        <dbReference type="SAM" id="SignalP"/>
    </source>
</evidence>
<dbReference type="SUPFAM" id="SSF56784">
    <property type="entry name" value="HAD-like"/>
    <property type="match status" value="1"/>
</dbReference>
<feature type="signal peptide" evidence="7">
    <location>
        <begin position="1"/>
        <end position="22"/>
    </location>
</feature>
<dbReference type="Gene3D" id="3.90.550.10">
    <property type="entry name" value="Spore Coat Polysaccharide Biosynthesis Protein SpsA, Chain A"/>
    <property type="match status" value="1"/>
</dbReference>
<dbReference type="SUPFAM" id="SSF53448">
    <property type="entry name" value="Nucleotide-diphospho-sugar transferases"/>
    <property type="match status" value="1"/>
</dbReference>
<evidence type="ECO:0000256" key="4">
    <source>
        <dbReference type="ARBA" id="ARBA00012491"/>
    </source>
</evidence>
<organism evidence="8 9">
    <name type="scientific">Poecilia mexicana</name>
    <dbReference type="NCBI Taxonomy" id="48701"/>
    <lineage>
        <taxon>Eukaryota</taxon>
        <taxon>Metazoa</taxon>
        <taxon>Chordata</taxon>
        <taxon>Craniata</taxon>
        <taxon>Vertebrata</taxon>
        <taxon>Euteleostomi</taxon>
        <taxon>Actinopterygii</taxon>
        <taxon>Neopterygii</taxon>
        <taxon>Teleostei</taxon>
        <taxon>Neoteleostei</taxon>
        <taxon>Acanthomorphata</taxon>
        <taxon>Ovalentaria</taxon>
        <taxon>Atherinomorphae</taxon>
        <taxon>Cyprinodontiformes</taxon>
        <taxon>Poeciliidae</taxon>
        <taxon>Poeciliinae</taxon>
        <taxon>Poecilia</taxon>
    </lineage>
</organism>
<dbReference type="PANTHER" id="PTHR21485:SF3">
    <property type="entry name" value="N-ACYLNEURAMINATE CYTIDYLYLTRANSFERASE"/>
    <property type="match status" value="1"/>
</dbReference>